<evidence type="ECO:0000256" key="2">
    <source>
        <dbReference type="ARBA" id="ARBA00022448"/>
    </source>
</evidence>
<dbReference type="InterPro" id="IPR000515">
    <property type="entry name" value="MetI-like"/>
</dbReference>
<feature type="transmembrane region" description="Helical" evidence="7">
    <location>
        <begin position="85"/>
        <end position="107"/>
    </location>
</feature>
<accession>A0A7W7TXN7</accession>
<dbReference type="Proteomes" id="UP000582643">
    <property type="component" value="Unassembled WGS sequence"/>
</dbReference>
<comment type="caution">
    <text evidence="9">The sequence shown here is derived from an EMBL/GenBank/DDBJ whole genome shotgun (WGS) entry which is preliminary data.</text>
</comment>
<gene>
    <name evidence="9" type="ORF">GGE06_001844</name>
</gene>
<dbReference type="Gene3D" id="1.10.3720.10">
    <property type="entry name" value="MetI-like"/>
    <property type="match status" value="1"/>
</dbReference>
<dbReference type="InterPro" id="IPR035906">
    <property type="entry name" value="MetI-like_sf"/>
</dbReference>
<evidence type="ECO:0000313" key="10">
    <source>
        <dbReference type="Proteomes" id="UP000582643"/>
    </source>
</evidence>
<keyword evidence="5 7" id="KW-1133">Transmembrane helix</keyword>
<feature type="transmembrane region" description="Helical" evidence="7">
    <location>
        <begin position="18"/>
        <end position="39"/>
    </location>
</feature>
<sequence>MTTSRGPMATRSPLPARLVVNALLGLMTLYTLVPLWWLFVSATKGEGYLYRGSPLWFSHFDLGGNLSRVFSFQDGAFSSWLANSALYSLLGAAVSTLLSVMAGFALAKYRFRGREAIFNVILASVLIPAPMFALPLFLMLAKLQLTDTYWAVLLPSFVSPFGVYLSRIYASASVPDELLEAARMDGAGEQRAFFRIALPVMTPALVTVFLFQFVSVWNNYLLPALMLNEASKLPVTVGLVQWRSEFANGVPPMLPITGAFVSLVPLLIAFVSLQRFWRSGLTAGAVK</sequence>
<keyword evidence="3" id="KW-1003">Cell membrane</keyword>
<evidence type="ECO:0000259" key="8">
    <source>
        <dbReference type="PROSITE" id="PS50928"/>
    </source>
</evidence>
<dbReference type="SUPFAM" id="SSF161098">
    <property type="entry name" value="MetI-like"/>
    <property type="match status" value="1"/>
</dbReference>
<dbReference type="CDD" id="cd06261">
    <property type="entry name" value="TM_PBP2"/>
    <property type="match status" value="1"/>
</dbReference>
<feature type="transmembrane region" description="Helical" evidence="7">
    <location>
        <begin position="193"/>
        <end position="217"/>
    </location>
</feature>
<feature type="transmembrane region" description="Helical" evidence="7">
    <location>
        <begin position="149"/>
        <end position="172"/>
    </location>
</feature>
<evidence type="ECO:0000256" key="3">
    <source>
        <dbReference type="ARBA" id="ARBA00022475"/>
    </source>
</evidence>
<evidence type="ECO:0000256" key="1">
    <source>
        <dbReference type="ARBA" id="ARBA00004651"/>
    </source>
</evidence>
<evidence type="ECO:0000256" key="5">
    <source>
        <dbReference type="ARBA" id="ARBA00022989"/>
    </source>
</evidence>
<organism evidence="9 10">
    <name type="scientific">Streptomyces nymphaeiformis</name>
    <dbReference type="NCBI Taxonomy" id="2663842"/>
    <lineage>
        <taxon>Bacteria</taxon>
        <taxon>Bacillati</taxon>
        <taxon>Actinomycetota</taxon>
        <taxon>Actinomycetes</taxon>
        <taxon>Kitasatosporales</taxon>
        <taxon>Streptomycetaceae</taxon>
        <taxon>Streptomyces</taxon>
    </lineage>
</organism>
<dbReference type="RefSeq" id="WP_184930480.1">
    <property type="nucleotide sequence ID" value="NZ_JACHJY010000002.1"/>
</dbReference>
<evidence type="ECO:0000256" key="4">
    <source>
        <dbReference type="ARBA" id="ARBA00022692"/>
    </source>
</evidence>
<proteinExistence type="inferred from homology"/>
<feature type="transmembrane region" description="Helical" evidence="7">
    <location>
        <begin position="116"/>
        <end position="137"/>
    </location>
</feature>
<dbReference type="EMBL" id="JACHJY010000002">
    <property type="protein sequence ID" value="MBB4980936.1"/>
    <property type="molecule type" value="Genomic_DNA"/>
</dbReference>
<reference evidence="9 10" key="1">
    <citation type="submission" date="2020-08" db="EMBL/GenBank/DDBJ databases">
        <title>Genomic Encyclopedia of Type Strains, Phase III (KMG-III): the genomes of soil and plant-associated and newly described type strains.</title>
        <authorList>
            <person name="Whitman W."/>
        </authorList>
    </citation>
    <scope>NUCLEOTIDE SEQUENCE [LARGE SCALE GENOMIC DNA]</scope>
    <source>
        <strain evidence="9 10">SFB5A</strain>
    </source>
</reference>
<feature type="domain" description="ABC transmembrane type-1" evidence="8">
    <location>
        <begin position="81"/>
        <end position="272"/>
    </location>
</feature>
<evidence type="ECO:0000256" key="7">
    <source>
        <dbReference type="RuleBase" id="RU363032"/>
    </source>
</evidence>
<dbReference type="PANTHER" id="PTHR43744:SF12">
    <property type="entry name" value="ABC TRANSPORTER PERMEASE PROTEIN MG189-RELATED"/>
    <property type="match status" value="1"/>
</dbReference>
<dbReference type="PANTHER" id="PTHR43744">
    <property type="entry name" value="ABC TRANSPORTER PERMEASE PROTEIN MG189-RELATED-RELATED"/>
    <property type="match status" value="1"/>
</dbReference>
<name>A0A7W7TXN7_9ACTN</name>
<comment type="similarity">
    <text evidence="7">Belongs to the binding-protein-dependent transport system permease family.</text>
</comment>
<dbReference type="PROSITE" id="PS50928">
    <property type="entry name" value="ABC_TM1"/>
    <property type="match status" value="1"/>
</dbReference>
<keyword evidence="4 7" id="KW-0812">Transmembrane</keyword>
<comment type="subcellular location">
    <subcellularLocation>
        <location evidence="1 7">Cell membrane</location>
        <topology evidence="1 7">Multi-pass membrane protein</topology>
    </subcellularLocation>
</comment>
<feature type="transmembrane region" description="Helical" evidence="7">
    <location>
        <begin position="253"/>
        <end position="273"/>
    </location>
</feature>
<evidence type="ECO:0000256" key="6">
    <source>
        <dbReference type="ARBA" id="ARBA00023136"/>
    </source>
</evidence>
<dbReference type="Pfam" id="PF00528">
    <property type="entry name" value="BPD_transp_1"/>
    <property type="match status" value="1"/>
</dbReference>
<evidence type="ECO:0000313" key="9">
    <source>
        <dbReference type="EMBL" id="MBB4980936.1"/>
    </source>
</evidence>
<dbReference type="GO" id="GO:0005886">
    <property type="term" value="C:plasma membrane"/>
    <property type="evidence" value="ECO:0007669"/>
    <property type="project" value="UniProtKB-SubCell"/>
</dbReference>
<protein>
    <submittedName>
        <fullName evidence="9">Multiple sugar transport system permease protein</fullName>
    </submittedName>
</protein>
<dbReference type="GO" id="GO:0055085">
    <property type="term" value="P:transmembrane transport"/>
    <property type="evidence" value="ECO:0007669"/>
    <property type="project" value="InterPro"/>
</dbReference>
<dbReference type="AlphaFoldDB" id="A0A7W7TXN7"/>
<keyword evidence="6 7" id="KW-0472">Membrane</keyword>
<keyword evidence="2 7" id="KW-0813">Transport</keyword>
<keyword evidence="9" id="KW-0762">Sugar transport</keyword>
<keyword evidence="10" id="KW-1185">Reference proteome</keyword>